<dbReference type="InterPro" id="IPR029069">
    <property type="entry name" value="HotDog_dom_sf"/>
</dbReference>
<accession>A0ABX6P8X4</accession>
<feature type="domain" description="Thioesterase" evidence="8">
    <location>
        <begin position="56"/>
        <end position="129"/>
    </location>
</feature>
<dbReference type="NCBIfam" id="TIGR00369">
    <property type="entry name" value="unchar_dom_1"/>
    <property type="match status" value="1"/>
</dbReference>
<evidence type="ECO:0000313" key="9">
    <source>
        <dbReference type="EMBL" id="QJW85411.1"/>
    </source>
</evidence>
<dbReference type="PANTHER" id="PTHR43240">
    <property type="entry name" value="1,4-DIHYDROXY-2-NAPHTHOYL-COA THIOESTERASE 1"/>
    <property type="match status" value="1"/>
</dbReference>
<comment type="similarity">
    <text evidence="4">Belongs to the YigI thioesterase family.</text>
</comment>
<evidence type="ECO:0000256" key="4">
    <source>
        <dbReference type="ARBA" id="ARBA00038381"/>
    </source>
</evidence>
<proteinExistence type="inferred from homology"/>
<evidence type="ECO:0000256" key="1">
    <source>
        <dbReference type="ARBA" id="ARBA00022801"/>
    </source>
</evidence>
<protein>
    <recommendedName>
        <fullName evidence="6">Medium/long-chain acyl-CoA thioesterase YigI</fullName>
        <ecNumber evidence="5">3.1.2.20</ecNumber>
    </recommendedName>
</protein>
<organism evidence="9 10">
    <name type="scientific">Ramlibacter terrae</name>
    <dbReference type="NCBI Taxonomy" id="2732511"/>
    <lineage>
        <taxon>Bacteria</taxon>
        <taxon>Pseudomonadati</taxon>
        <taxon>Pseudomonadota</taxon>
        <taxon>Betaproteobacteria</taxon>
        <taxon>Burkholderiales</taxon>
        <taxon>Comamonadaceae</taxon>
        <taxon>Ramlibacter</taxon>
    </lineage>
</organism>
<dbReference type="CDD" id="cd03443">
    <property type="entry name" value="PaaI_thioesterase"/>
    <property type="match status" value="1"/>
</dbReference>
<dbReference type="InterPro" id="IPR003736">
    <property type="entry name" value="PAAI_dom"/>
</dbReference>
<dbReference type="EC" id="3.1.2.20" evidence="5"/>
<reference evidence="9 10" key="2">
    <citation type="submission" date="2020-05" db="EMBL/GenBank/DDBJ databases">
        <authorList>
            <person name="Khan S.A."/>
            <person name="Jeon C.O."/>
            <person name="Chun B.H."/>
        </authorList>
    </citation>
    <scope>NUCLEOTIDE SEQUENCE [LARGE SCALE GENOMIC DNA]</scope>
    <source>
        <strain evidence="9 10">H242</strain>
    </source>
</reference>
<dbReference type="InterPro" id="IPR006683">
    <property type="entry name" value="Thioestr_dom"/>
</dbReference>
<gene>
    <name evidence="9" type="ORF">HK414_24775</name>
</gene>
<evidence type="ECO:0000256" key="3">
    <source>
        <dbReference type="ARBA" id="ARBA00036002"/>
    </source>
</evidence>
<keyword evidence="1" id="KW-0378">Hydrolase</keyword>
<sequence>MQAARFEPPDPAYADRVRASFARQGAMATIGATLGEIEPGRVVIELAWQQALTQQHGFLHAGMVSTALDSACGYAGFSLMPADVAVLTIEFKINLLAPAKGERFRMEGVVLKPGRTITVAEGRAYAISDGREKLIATMGATLMAVAGRDGIHH</sequence>
<keyword evidence="10" id="KW-1185">Reference proteome</keyword>
<evidence type="ECO:0000256" key="2">
    <source>
        <dbReference type="ARBA" id="ARBA00035880"/>
    </source>
</evidence>
<comment type="catalytic activity">
    <reaction evidence="2">
        <text>a fatty acyl-CoA + H2O = a fatty acid + CoA + H(+)</text>
        <dbReference type="Rhea" id="RHEA:16781"/>
        <dbReference type="ChEBI" id="CHEBI:15377"/>
        <dbReference type="ChEBI" id="CHEBI:15378"/>
        <dbReference type="ChEBI" id="CHEBI:28868"/>
        <dbReference type="ChEBI" id="CHEBI:57287"/>
        <dbReference type="ChEBI" id="CHEBI:77636"/>
        <dbReference type="EC" id="3.1.2.20"/>
    </reaction>
</comment>
<evidence type="ECO:0000256" key="6">
    <source>
        <dbReference type="ARBA" id="ARBA00040062"/>
    </source>
</evidence>
<dbReference type="Gene3D" id="3.10.129.10">
    <property type="entry name" value="Hotdog Thioesterase"/>
    <property type="match status" value="1"/>
</dbReference>
<evidence type="ECO:0000256" key="7">
    <source>
        <dbReference type="ARBA" id="ARBA00048062"/>
    </source>
</evidence>
<dbReference type="Proteomes" id="UP000500826">
    <property type="component" value="Chromosome"/>
</dbReference>
<comment type="catalytic activity">
    <reaction evidence="7">
        <text>a medium-chain fatty acyl-CoA + H2O = a medium-chain fatty acid + CoA + H(+)</text>
        <dbReference type="Rhea" id="RHEA:68184"/>
        <dbReference type="ChEBI" id="CHEBI:15377"/>
        <dbReference type="ChEBI" id="CHEBI:15378"/>
        <dbReference type="ChEBI" id="CHEBI:57287"/>
        <dbReference type="ChEBI" id="CHEBI:59558"/>
        <dbReference type="ChEBI" id="CHEBI:90546"/>
    </reaction>
</comment>
<dbReference type="SUPFAM" id="SSF54637">
    <property type="entry name" value="Thioesterase/thiol ester dehydrase-isomerase"/>
    <property type="match status" value="1"/>
</dbReference>
<dbReference type="Pfam" id="PF03061">
    <property type="entry name" value="4HBT"/>
    <property type="match status" value="1"/>
</dbReference>
<dbReference type="PANTHER" id="PTHR43240:SF20">
    <property type="entry name" value="MEDIUM_LONG-CHAIN ACYL-COA THIOESTERASE YIGI"/>
    <property type="match status" value="1"/>
</dbReference>
<evidence type="ECO:0000313" key="10">
    <source>
        <dbReference type="Proteomes" id="UP000500826"/>
    </source>
</evidence>
<comment type="catalytic activity">
    <reaction evidence="3">
        <text>a long-chain fatty acyl-CoA + H2O = a long-chain fatty acid + CoA + H(+)</text>
        <dbReference type="Rhea" id="RHEA:67680"/>
        <dbReference type="ChEBI" id="CHEBI:15377"/>
        <dbReference type="ChEBI" id="CHEBI:15378"/>
        <dbReference type="ChEBI" id="CHEBI:57287"/>
        <dbReference type="ChEBI" id="CHEBI:57560"/>
        <dbReference type="ChEBI" id="CHEBI:83139"/>
    </reaction>
</comment>
<reference evidence="9 10" key="1">
    <citation type="submission" date="2020-05" db="EMBL/GenBank/DDBJ databases">
        <title>Ramlibacter rhizophilus sp. nov., isolated from rhizosphere soil of national flower Mugunghwa from South Korea.</title>
        <authorList>
            <person name="Zheng-Fei Y."/>
            <person name="Huan T."/>
        </authorList>
    </citation>
    <scope>NUCLEOTIDE SEQUENCE [LARGE SCALE GENOMIC DNA]</scope>
    <source>
        <strain evidence="9 10">H242</strain>
    </source>
</reference>
<evidence type="ECO:0000259" key="8">
    <source>
        <dbReference type="Pfam" id="PF03061"/>
    </source>
</evidence>
<dbReference type="EMBL" id="CP053418">
    <property type="protein sequence ID" value="QJW85411.1"/>
    <property type="molecule type" value="Genomic_DNA"/>
</dbReference>
<name>A0ABX6P8X4_9BURK</name>
<evidence type="ECO:0000256" key="5">
    <source>
        <dbReference type="ARBA" id="ARBA00038894"/>
    </source>
</evidence>